<accession>A0A2H3KJH6</accession>
<evidence type="ECO:0000256" key="2">
    <source>
        <dbReference type="ARBA" id="ARBA00049106"/>
    </source>
</evidence>
<reference evidence="3 4" key="1">
    <citation type="submission" date="2016-05" db="EMBL/GenBank/DDBJ databases">
        <authorList>
            <person name="Lavstsen T."/>
            <person name="Jespersen J.S."/>
        </authorList>
    </citation>
    <scope>NUCLEOTIDE SEQUENCE [LARGE SCALE GENOMIC DNA]</scope>
    <source>
        <strain evidence="3 4">B7-9</strain>
    </source>
</reference>
<dbReference type="Gene3D" id="2.30.110.10">
    <property type="entry name" value="Electron Transport, Fmn-binding Protein, Chain A"/>
    <property type="match status" value="1"/>
</dbReference>
<dbReference type="RefSeq" id="WP_172450993.1">
    <property type="nucleotide sequence ID" value="NZ_LYXE01000110.1"/>
</dbReference>
<evidence type="ECO:0008006" key="5">
    <source>
        <dbReference type="Google" id="ProtNLM"/>
    </source>
</evidence>
<dbReference type="PANTHER" id="PTHR39428:SF1">
    <property type="entry name" value="F420H(2)-DEPENDENT QUINONE REDUCTASE RV1261C"/>
    <property type="match status" value="1"/>
</dbReference>
<name>A0A2H3KJH6_9CHLR</name>
<protein>
    <recommendedName>
        <fullName evidence="5">Nitroreductase family deazaflavin-dependent oxidoreductase</fullName>
    </recommendedName>
</protein>
<sequence length="147" mass="16555">MASFSKRLLQLAMFIHTLIYRLSHGRLLNVGDHIILLTTIGRKSGQMRTVPLYSVHDGDAYVVIGSYGGADAHPAWYHNLQARAHALVTDRGQTLPVIAAVVEGTEYERLWALLTTENPNYERYRSRTARTIPIVRLHHRGASQPMP</sequence>
<dbReference type="NCBIfam" id="TIGR00026">
    <property type="entry name" value="hi_GC_TIGR00026"/>
    <property type="match status" value="1"/>
</dbReference>
<organism evidence="3 4">
    <name type="scientific">Candidatus Chloroploca asiatica</name>
    <dbReference type="NCBI Taxonomy" id="1506545"/>
    <lineage>
        <taxon>Bacteria</taxon>
        <taxon>Bacillati</taxon>
        <taxon>Chloroflexota</taxon>
        <taxon>Chloroflexia</taxon>
        <taxon>Chloroflexales</taxon>
        <taxon>Chloroflexineae</taxon>
        <taxon>Oscillochloridaceae</taxon>
        <taxon>Candidatus Chloroploca</taxon>
    </lineage>
</organism>
<comment type="similarity">
    <text evidence="1">Belongs to the F420H(2)-dependent quinone reductase family.</text>
</comment>
<dbReference type="GO" id="GO:0016491">
    <property type="term" value="F:oxidoreductase activity"/>
    <property type="evidence" value="ECO:0007669"/>
    <property type="project" value="InterPro"/>
</dbReference>
<dbReference type="Proteomes" id="UP000220922">
    <property type="component" value="Unassembled WGS sequence"/>
</dbReference>
<dbReference type="GO" id="GO:0005886">
    <property type="term" value="C:plasma membrane"/>
    <property type="evidence" value="ECO:0007669"/>
    <property type="project" value="TreeGrafter"/>
</dbReference>
<gene>
    <name evidence="3" type="ORF">A9Q02_03055</name>
</gene>
<dbReference type="PANTHER" id="PTHR39428">
    <property type="entry name" value="F420H(2)-DEPENDENT QUINONE REDUCTASE RV1261C"/>
    <property type="match status" value="1"/>
</dbReference>
<evidence type="ECO:0000313" key="4">
    <source>
        <dbReference type="Proteomes" id="UP000220922"/>
    </source>
</evidence>
<dbReference type="EMBL" id="LYXE01000110">
    <property type="protein sequence ID" value="PDV98073.1"/>
    <property type="molecule type" value="Genomic_DNA"/>
</dbReference>
<dbReference type="InterPro" id="IPR004378">
    <property type="entry name" value="F420H2_quin_Rdtase"/>
</dbReference>
<evidence type="ECO:0000256" key="1">
    <source>
        <dbReference type="ARBA" id="ARBA00008710"/>
    </source>
</evidence>
<dbReference type="AlphaFoldDB" id="A0A2H3KJH6"/>
<keyword evidence="4" id="KW-1185">Reference proteome</keyword>
<comment type="caution">
    <text evidence="3">The sequence shown here is derived from an EMBL/GenBank/DDBJ whole genome shotgun (WGS) entry which is preliminary data.</text>
</comment>
<dbReference type="InterPro" id="IPR012349">
    <property type="entry name" value="Split_barrel_FMN-bd"/>
</dbReference>
<evidence type="ECO:0000313" key="3">
    <source>
        <dbReference type="EMBL" id="PDV98073.1"/>
    </source>
</evidence>
<proteinExistence type="inferred from homology"/>
<comment type="catalytic activity">
    <reaction evidence="2">
        <text>oxidized coenzyme F420-(gamma-L-Glu)(n) + a quinol + H(+) = reduced coenzyme F420-(gamma-L-Glu)(n) + a quinone</text>
        <dbReference type="Rhea" id="RHEA:39663"/>
        <dbReference type="Rhea" id="RHEA-COMP:12939"/>
        <dbReference type="Rhea" id="RHEA-COMP:14378"/>
        <dbReference type="ChEBI" id="CHEBI:15378"/>
        <dbReference type="ChEBI" id="CHEBI:24646"/>
        <dbReference type="ChEBI" id="CHEBI:132124"/>
        <dbReference type="ChEBI" id="CHEBI:133980"/>
        <dbReference type="ChEBI" id="CHEBI:139511"/>
    </reaction>
</comment>
<dbReference type="GO" id="GO:0070967">
    <property type="term" value="F:coenzyme F420 binding"/>
    <property type="evidence" value="ECO:0007669"/>
    <property type="project" value="TreeGrafter"/>
</dbReference>
<dbReference type="Pfam" id="PF04075">
    <property type="entry name" value="F420H2_quin_red"/>
    <property type="match status" value="1"/>
</dbReference>